<dbReference type="Proteomes" id="UP001358586">
    <property type="component" value="Chromosome 3"/>
</dbReference>
<evidence type="ECO:0000313" key="2">
    <source>
        <dbReference type="EMBL" id="KAK5838593.1"/>
    </source>
</evidence>
<protein>
    <submittedName>
        <fullName evidence="2">Uncharacterized protein</fullName>
    </submittedName>
</protein>
<feature type="compositionally biased region" description="Basic and acidic residues" evidence="1">
    <location>
        <begin position="171"/>
        <end position="187"/>
    </location>
</feature>
<evidence type="ECO:0000313" key="3">
    <source>
        <dbReference type="Proteomes" id="UP001358586"/>
    </source>
</evidence>
<organism evidence="2 3">
    <name type="scientific">Gossypium arboreum</name>
    <name type="common">Tree cotton</name>
    <name type="synonym">Gossypium nanking</name>
    <dbReference type="NCBI Taxonomy" id="29729"/>
    <lineage>
        <taxon>Eukaryota</taxon>
        <taxon>Viridiplantae</taxon>
        <taxon>Streptophyta</taxon>
        <taxon>Embryophyta</taxon>
        <taxon>Tracheophyta</taxon>
        <taxon>Spermatophyta</taxon>
        <taxon>Magnoliopsida</taxon>
        <taxon>eudicotyledons</taxon>
        <taxon>Gunneridae</taxon>
        <taxon>Pentapetalae</taxon>
        <taxon>rosids</taxon>
        <taxon>malvids</taxon>
        <taxon>Malvales</taxon>
        <taxon>Malvaceae</taxon>
        <taxon>Malvoideae</taxon>
        <taxon>Gossypium</taxon>
    </lineage>
</organism>
<feature type="region of interest" description="Disordered" evidence="1">
    <location>
        <begin position="171"/>
        <end position="198"/>
    </location>
</feature>
<comment type="caution">
    <text evidence="2">The sequence shown here is derived from an EMBL/GenBank/DDBJ whole genome shotgun (WGS) entry which is preliminary data.</text>
</comment>
<name>A0ABR0QI07_GOSAR</name>
<evidence type="ECO:0000256" key="1">
    <source>
        <dbReference type="SAM" id="MobiDB-lite"/>
    </source>
</evidence>
<dbReference type="EMBL" id="JARKNE010000003">
    <property type="protein sequence ID" value="KAK5838593.1"/>
    <property type="molecule type" value="Genomic_DNA"/>
</dbReference>
<reference evidence="2 3" key="1">
    <citation type="submission" date="2023-03" db="EMBL/GenBank/DDBJ databases">
        <title>WGS of Gossypium arboreum.</title>
        <authorList>
            <person name="Yu D."/>
        </authorList>
    </citation>
    <scope>NUCLEOTIDE SEQUENCE [LARGE SCALE GENOMIC DNA]</scope>
    <source>
        <tissue evidence="2">Leaf</tissue>
    </source>
</reference>
<keyword evidence="3" id="KW-1185">Reference proteome</keyword>
<proteinExistence type="predicted"/>
<gene>
    <name evidence="2" type="ORF">PVK06_007325</name>
</gene>
<sequence>MDIALLRDDHAYDTDMQERSYLDKDSPNCDLISSGNDKQQEYSPFGIHQLMMSSMNYISPIRLSDSPLWDDSPNAKLKSAAETFTGTPSILKKRHHDLLSPLLEIRCGKNLETDMTSNLSKEFSCLDVMLDVSGTGNKSQESPSECKTKFGVFIEEKENLCQAIDQEQYNEGDHTEPLDDEAQKKDSNGINSQGDIEKETYVTDAKDKTYANASDKMILVSLCEQHRVATF</sequence>
<accession>A0ABR0QI07</accession>